<feature type="region of interest" description="Disordered" evidence="1">
    <location>
        <begin position="86"/>
        <end position="112"/>
    </location>
</feature>
<protein>
    <submittedName>
        <fullName evidence="2">VRR-NUC domain-containing protein</fullName>
    </submittedName>
</protein>
<evidence type="ECO:0000313" key="3">
    <source>
        <dbReference type="Proteomes" id="UP001165275"/>
    </source>
</evidence>
<sequence length="190" mass="21655">MLRFSEEWLAERQKKQGARVTQKRKGTNVLGEAIKSVAKKSPHAVALALLDKNPDLVKGNQEHYEQVRVFYYFERHHQGIYTRLHSTPNGGHRGKASAGKIKAEGQKKGYPDMSLDAARGKYHGLRIELKYGKNSASEEQKEWLRLLTAEGYYCALCVGHNEAIDVLMTYWHLEPGASMPGRERDEAWQM</sequence>
<dbReference type="InterPro" id="IPR011856">
    <property type="entry name" value="tRNA_endonuc-like_dom_sf"/>
</dbReference>
<feature type="compositionally biased region" description="Basic and acidic residues" evidence="1">
    <location>
        <begin position="101"/>
        <end position="110"/>
    </location>
</feature>
<proteinExistence type="predicted"/>
<organism evidence="2 3">
    <name type="scientific">Serratia silvae</name>
    <dbReference type="NCBI Taxonomy" id="2824122"/>
    <lineage>
        <taxon>Bacteria</taxon>
        <taxon>Pseudomonadati</taxon>
        <taxon>Pseudomonadota</taxon>
        <taxon>Gammaproteobacteria</taxon>
        <taxon>Enterobacterales</taxon>
        <taxon>Yersiniaceae</taxon>
        <taxon>Serratia</taxon>
    </lineage>
</organism>
<dbReference type="EMBL" id="JAGQDC010000021">
    <property type="protein sequence ID" value="MCL1031346.1"/>
    <property type="molecule type" value="Genomic_DNA"/>
</dbReference>
<dbReference type="RefSeq" id="WP_248947352.1">
    <property type="nucleotide sequence ID" value="NZ_CBCSGY010000016.1"/>
</dbReference>
<accession>A0ABT0KH42</accession>
<dbReference type="Proteomes" id="UP001165275">
    <property type="component" value="Unassembled WGS sequence"/>
</dbReference>
<dbReference type="Gene3D" id="3.40.1350.10">
    <property type="match status" value="1"/>
</dbReference>
<evidence type="ECO:0000313" key="2">
    <source>
        <dbReference type="EMBL" id="MCL1031346.1"/>
    </source>
</evidence>
<comment type="caution">
    <text evidence="2">The sequence shown here is derived from an EMBL/GenBank/DDBJ whole genome shotgun (WGS) entry which is preliminary data.</text>
</comment>
<gene>
    <name evidence="2" type="ORF">KAJ71_20335</name>
</gene>
<keyword evidence="3" id="KW-1185">Reference proteome</keyword>
<reference evidence="2" key="1">
    <citation type="submission" date="2021-04" db="EMBL/GenBank/DDBJ databases">
        <title>Genome sequence of Serratia sp. arafor3.</title>
        <authorList>
            <person name="Besaury L."/>
        </authorList>
    </citation>
    <scope>NUCLEOTIDE SEQUENCE</scope>
    <source>
        <strain evidence="2">Arafor3</strain>
    </source>
</reference>
<evidence type="ECO:0000256" key="1">
    <source>
        <dbReference type="SAM" id="MobiDB-lite"/>
    </source>
</evidence>
<name>A0ABT0KH42_9GAMM</name>